<comment type="caution">
    <text evidence="3">The sequence shown here is derived from an EMBL/GenBank/DDBJ whole genome shotgun (WGS) entry which is preliminary data.</text>
</comment>
<accession>A0A7J0DXC9</accession>
<evidence type="ECO:0000313" key="3">
    <source>
        <dbReference type="EMBL" id="GFS44681.1"/>
    </source>
</evidence>
<keyword evidence="1" id="KW-0175">Coiled coil</keyword>
<dbReference type="AlphaFoldDB" id="A0A7J0DXC9"/>
<reference evidence="4" key="1">
    <citation type="submission" date="2019-07" db="EMBL/GenBank/DDBJ databases">
        <title>De Novo Assembly of kiwifruit Actinidia rufa.</title>
        <authorList>
            <person name="Sugita-Konishi S."/>
            <person name="Sato K."/>
            <person name="Mori E."/>
            <person name="Abe Y."/>
            <person name="Kisaki G."/>
            <person name="Hamano K."/>
            <person name="Suezawa K."/>
            <person name="Otani M."/>
            <person name="Fukuda T."/>
            <person name="Manabe T."/>
            <person name="Gomi K."/>
            <person name="Tabuchi M."/>
            <person name="Akimitsu K."/>
            <person name="Kataoka I."/>
        </authorList>
    </citation>
    <scope>NUCLEOTIDE SEQUENCE [LARGE SCALE GENOMIC DNA]</scope>
    <source>
        <strain evidence="4">cv. Fuchu</strain>
    </source>
</reference>
<evidence type="ECO:0000313" key="4">
    <source>
        <dbReference type="Proteomes" id="UP000585474"/>
    </source>
</evidence>
<keyword evidence="4" id="KW-1185">Reference proteome</keyword>
<dbReference type="PANTHER" id="PTHR34807">
    <property type="entry name" value="OS08G0270800 PROTEIN"/>
    <property type="match status" value="1"/>
</dbReference>
<feature type="region of interest" description="Disordered" evidence="2">
    <location>
        <begin position="79"/>
        <end position="143"/>
    </location>
</feature>
<sequence length="155" mass="18889">MKRPFVDLHQSRAADEQIRAKFKHQTLLEEYLQLQKEFVSKKRKLQATKQKRENLFAEIRFWRRRRRYLLEIPSRRHDLEEGYVQPRDSDMPRKMLEKKRNHSVNGAPLVSNPDKREQISEKPLRKEKKSKNQSIDERRLGKKKISWQDEMPLKV</sequence>
<feature type="coiled-coil region" evidence="1">
    <location>
        <begin position="31"/>
        <end position="65"/>
    </location>
</feature>
<dbReference type="PANTHER" id="PTHR34807:SF6">
    <property type="entry name" value="MYB-CC TYPE TRANSCRIPTION FACTOR LHEQLE-CONTAINING DOMAIN-CONTAINING PROTEIN"/>
    <property type="match status" value="1"/>
</dbReference>
<organism evidence="3 4">
    <name type="scientific">Actinidia rufa</name>
    <dbReference type="NCBI Taxonomy" id="165716"/>
    <lineage>
        <taxon>Eukaryota</taxon>
        <taxon>Viridiplantae</taxon>
        <taxon>Streptophyta</taxon>
        <taxon>Embryophyta</taxon>
        <taxon>Tracheophyta</taxon>
        <taxon>Spermatophyta</taxon>
        <taxon>Magnoliopsida</taxon>
        <taxon>eudicotyledons</taxon>
        <taxon>Gunneridae</taxon>
        <taxon>Pentapetalae</taxon>
        <taxon>asterids</taxon>
        <taxon>Ericales</taxon>
        <taxon>Actinidiaceae</taxon>
        <taxon>Actinidia</taxon>
    </lineage>
</organism>
<proteinExistence type="predicted"/>
<dbReference type="Proteomes" id="UP000585474">
    <property type="component" value="Unassembled WGS sequence"/>
</dbReference>
<feature type="compositionally biased region" description="Basic and acidic residues" evidence="2">
    <location>
        <begin position="113"/>
        <end position="124"/>
    </location>
</feature>
<name>A0A7J0DXC9_9ERIC</name>
<evidence type="ECO:0000256" key="1">
    <source>
        <dbReference type="SAM" id="Coils"/>
    </source>
</evidence>
<protein>
    <submittedName>
        <fullName evidence="3">Uncharacterized protein</fullName>
    </submittedName>
</protein>
<evidence type="ECO:0000256" key="2">
    <source>
        <dbReference type="SAM" id="MobiDB-lite"/>
    </source>
</evidence>
<dbReference type="EMBL" id="BJWL01000440">
    <property type="protein sequence ID" value="GFS44681.1"/>
    <property type="molecule type" value="Genomic_DNA"/>
</dbReference>
<gene>
    <name evidence="3" type="ORF">Acr_00g0091560</name>
</gene>
<dbReference type="OrthoDB" id="1295445at2759"/>